<feature type="domain" description="TATA-binding protein interacting (TIP20)" evidence="5">
    <location>
        <begin position="1170"/>
        <end position="1335"/>
    </location>
</feature>
<evidence type="ECO:0000313" key="7">
    <source>
        <dbReference type="Proteomes" id="UP000664521"/>
    </source>
</evidence>
<dbReference type="Pfam" id="PF08623">
    <property type="entry name" value="TIP120"/>
    <property type="match status" value="1"/>
</dbReference>
<dbReference type="Gene3D" id="1.25.10.10">
    <property type="entry name" value="Leucine-rich Repeat Variant"/>
    <property type="match status" value="1"/>
</dbReference>
<gene>
    <name evidence="6" type="ORF">HETSPECPRED_003407</name>
</gene>
<protein>
    <recommendedName>
        <fullName evidence="5">TATA-binding protein interacting (TIP20) domain-containing protein</fullName>
    </recommendedName>
</protein>
<organism evidence="6 7">
    <name type="scientific">Heterodermia speciosa</name>
    <dbReference type="NCBI Taxonomy" id="116794"/>
    <lineage>
        <taxon>Eukaryota</taxon>
        <taxon>Fungi</taxon>
        <taxon>Dikarya</taxon>
        <taxon>Ascomycota</taxon>
        <taxon>Pezizomycotina</taxon>
        <taxon>Lecanoromycetes</taxon>
        <taxon>OSLEUM clade</taxon>
        <taxon>Lecanoromycetidae</taxon>
        <taxon>Caliciales</taxon>
        <taxon>Physciaceae</taxon>
        <taxon>Heterodermia</taxon>
    </lineage>
</organism>
<dbReference type="GO" id="GO:0010265">
    <property type="term" value="P:SCF complex assembly"/>
    <property type="evidence" value="ECO:0007669"/>
    <property type="project" value="InterPro"/>
</dbReference>
<feature type="region of interest" description="Disordered" evidence="4">
    <location>
        <begin position="473"/>
        <end position="534"/>
    </location>
</feature>
<feature type="compositionally biased region" description="Acidic residues" evidence="4">
    <location>
        <begin position="375"/>
        <end position="403"/>
    </location>
</feature>
<evidence type="ECO:0000256" key="1">
    <source>
        <dbReference type="ARBA" id="ARBA00007657"/>
    </source>
</evidence>
<keyword evidence="2" id="KW-0677">Repeat</keyword>
<dbReference type="Proteomes" id="UP000664521">
    <property type="component" value="Unassembled WGS sequence"/>
</dbReference>
<evidence type="ECO:0000256" key="3">
    <source>
        <dbReference type="ARBA" id="ARBA00022786"/>
    </source>
</evidence>
<comment type="caution">
    <text evidence="6">The sequence shown here is derived from an EMBL/GenBank/DDBJ whole genome shotgun (WGS) entry which is preliminary data.</text>
</comment>
<dbReference type="InterPro" id="IPR013932">
    <property type="entry name" value="TATA-bd_TIP120"/>
</dbReference>
<comment type="similarity">
    <text evidence="1">Belongs to the CAND family.</text>
</comment>
<dbReference type="SUPFAM" id="SSF48371">
    <property type="entry name" value="ARM repeat"/>
    <property type="match status" value="1"/>
</dbReference>
<keyword evidence="3" id="KW-0833">Ubl conjugation pathway</keyword>
<dbReference type="OrthoDB" id="6260732at2759"/>
<evidence type="ECO:0000313" key="6">
    <source>
        <dbReference type="EMBL" id="CAF9904187.1"/>
    </source>
</evidence>
<keyword evidence="7" id="KW-1185">Reference proteome</keyword>
<accession>A0A8H3EHN2</accession>
<dbReference type="PANTHER" id="PTHR12696">
    <property type="entry name" value="TIP120"/>
    <property type="match status" value="1"/>
</dbReference>
<dbReference type="InterPro" id="IPR011989">
    <property type="entry name" value="ARM-like"/>
</dbReference>
<reference evidence="6" key="1">
    <citation type="submission" date="2021-03" db="EMBL/GenBank/DDBJ databases">
        <authorList>
            <person name="Tagirdzhanova G."/>
        </authorList>
    </citation>
    <scope>NUCLEOTIDE SEQUENCE</scope>
</reference>
<proteinExistence type="inferred from homology"/>
<dbReference type="InterPro" id="IPR016024">
    <property type="entry name" value="ARM-type_fold"/>
</dbReference>
<feature type="region of interest" description="Disordered" evidence="4">
    <location>
        <begin position="363"/>
        <end position="403"/>
    </location>
</feature>
<dbReference type="EMBL" id="CAJPDS010000002">
    <property type="protein sequence ID" value="CAF9904187.1"/>
    <property type="molecule type" value="Genomic_DNA"/>
</dbReference>
<evidence type="ECO:0000256" key="2">
    <source>
        <dbReference type="ARBA" id="ARBA00022737"/>
    </source>
</evidence>
<name>A0A8H3EHN2_9LECA</name>
<evidence type="ECO:0000259" key="5">
    <source>
        <dbReference type="Pfam" id="PF08623"/>
    </source>
</evidence>
<evidence type="ECO:0000256" key="4">
    <source>
        <dbReference type="SAM" id="MobiDB-lite"/>
    </source>
</evidence>
<dbReference type="Pfam" id="PF25782">
    <property type="entry name" value="TPR_CAND1"/>
    <property type="match status" value="1"/>
</dbReference>
<dbReference type="InterPro" id="IPR039852">
    <property type="entry name" value="CAND1/CAND2"/>
</dbReference>
<sequence length="1352" mass="146755">MAPPSTSASVQTLLPKLNDADPDIRYMSLSDLHKVLVGGTPAFLLSDYLACTKAVEGLLKTLDDHNGEVQNQAIKCLGALVVKLPAEILGPLVEKLSNLSTTHSIDTSMRAAALRTFITAFTPPVSGVAPSKSTQDAYNAISKVLIPRLVGYVVTAQASKSHPAPPPGMLEVSPKTGADGDAIDVLIEVVRCFGPMLQDVEKQALQKSILTILDNERTGIVIKKKAVTAMSTLAMYLPDRLLSSFVSSTIQGFRGAQVTTHKQRLLITVVGSLARSVPQRLGPQLKKLAPFVLDALSHERYQEYKEELAETGASNPEAEEVFGAALTALEGFLACCSHEMRAYTGEAIQAALRYVAFDPNMAEEDEDMGGTQHDSDEDLEQNASDEEEEQDYEEEAGMSDDDDMSWKVRRCAAKVLYVIVSTRSNGDLLDNGVLYDKIAPTLIKRFQEREENVRLEILAALDLLINKTGQVIPGSRSEKADAEALNPEPSRSRKRRRASTTENDFESQGPIQVPMGVNSPVPSPPPASGPKADLARSRPAIIQGIIKILKQGSAPTKQAGLHLLRELSLVQSSGLSDHLTNVIDPLVDAIGLPTGSASFAVAGAGNQLRIDALRLVGTICDTHPSRIIAPYLGKLIPKIIAAAVEKTLKVSSQALSTVESLVRVLTPPRSASTQQQYRSYIGNLYDTIIDRATTTDADLEVRQRAIQAVGILLARTSGGANTKLLPPNSRAKALGVLLDRMRNETTRLAAAQAIDLAAVSLTEKDNIQKTWVREVVLELAAQFRKSDRAIKSASLIALRNLAGNRAAISCLDATTIRTLSGMLLPVIDISDLNTLGLALVIATKLVQSSPKTIVDDNLNRILCTVAVAPLSGAVLETFLALVKAIGEADVGQPLMKGLLKDGITGDPAIAGKAIGTLLIAGGPNVGVTIDAFVKELETTEDDIRKCLALYILGEAGLRLGTDSPLDPKVFSKYFTSRSETVPRAAAAAFGRAGAGNVDVYLPAILSNAKKSGNAQYLSLHAIKEILQYVGRSEVNISPYIRDVWDRLLSATKAEDNKAIGAECIGRIMVIEPKTFLPIIQVSFHVFLSLEDPTDFAFWKNLLRNPDVTTRGMVIQATRFTFADADESFDEVLKPLLSTMLITMLNDTSMENRRLALSTLDSAIRNKPEFVLPDLSQLVPLVLNESKVKPELIREVQMGPFKHKVDDGLESAYETLYALMKKAFSRISTLDLFDRVVIGMEDEHEIKTLCSVMLIELIVLDPDETYRRLDSIAESLKKVLSFKPKDNAVKQELEKVDEARRGVFKVTVALHGAFPNATSSTSVVQGQVWTQYWEWVLKDNRAQLQSLDPSLKN</sequence>